<feature type="binding site" evidence="7">
    <location>
        <position position="120"/>
    </location>
    <ligand>
        <name>(6S)-5-formyl-5,6,7,8-tetrahydrofolate</name>
        <dbReference type="ChEBI" id="CHEBI:57457"/>
    </ligand>
</feature>
<feature type="domain" description="TrmE-type G" evidence="9">
    <location>
        <begin position="217"/>
        <end position="369"/>
    </location>
</feature>
<comment type="function">
    <text evidence="7">Exhibits a very high intrinsic GTPase hydrolysis rate. Involved in the addition of a carboxymethylaminomethyl (cmnm) group at the wobble position (U34) of certain tRNAs, forming tRNA-cmnm(5)s(2)U34.</text>
</comment>
<organism evidence="10 11">
    <name type="scientific">Ureaplasma ceti</name>
    <dbReference type="NCBI Taxonomy" id="3119530"/>
    <lineage>
        <taxon>Bacteria</taxon>
        <taxon>Bacillati</taxon>
        <taxon>Mycoplasmatota</taxon>
        <taxon>Mycoplasmoidales</taxon>
        <taxon>Mycoplasmoidaceae</taxon>
        <taxon>Ureaplasma</taxon>
    </lineage>
</organism>
<dbReference type="Proteomes" id="UP001449582">
    <property type="component" value="Unassembled WGS sequence"/>
</dbReference>
<dbReference type="Pfam" id="PF10396">
    <property type="entry name" value="TrmE_N"/>
    <property type="match status" value="1"/>
</dbReference>
<evidence type="ECO:0000256" key="2">
    <source>
        <dbReference type="ARBA" id="ARBA00022694"/>
    </source>
</evidence>
<dbReference type="CDD" id="cd04164">
    <property type="entry name" value="trmE"/>
    <property type="match status" value="1"/>
</dbReference>
<keyword evidence="5 7" id="KW-0630">Potassium</keyword>
<dbReference type="PROSITE" id="PS51709">
    <property type="entry name" value="G_TRME"/>
    <property type="match status" value="1"/>
</dbReference>
<feature type="binding site" evidence="7">
    <location>
        <position position="23"/>
    </location>
    <ligand>
        <name>(6S)-5-formyl-5,6,7,8-tetrahydrofolate</name>
        <dbReference type="ChEBI" id="CHEBI:57457"/>
    </ligand>
</feature>
<dbReference type="InterPro" id="IPR018948">
    <property type="entry name" value="GTP-bd_TrmE_N"/>
</dbReference>
<comment type="similarity">
    <text evidence="1 7 8">Belongs to the TRAFAC class TrmE-Era-EngA-EngB-Septin-like GTPase superfamily. TrmE GTPase family.</text>
</comment>
<dbReference type="EMBL" id="BAABQM010000004">
    <property type="protein sequence ID" value="GAA5414889.1"/>
    <property type="molecule type" value="Genomic_DNA"/>
</dbReference>
<comment type="subunit">
    <text evidence="7">Homodimer. Heterotetramer of two MnmE and two MnmG subunits.</text>
</comment>
<evidence type="ECO:0000259" key="9">
    <source>
        <dbReference type="PROSITE" id="PS51709"/>
    </source>
</evidence>
<proteinExistence type="inferred from homology"/>
<dbReference type="InterPro" id="IPR027368">
    <property type="entry name" value="MnmE_dom2"/>
</dbReference>
<dbReference type="InterPro" id="IPR027417">
    <property type="entry name" value="P-loop_NTPase"/>
</dbReference>
<accession>A0ABP9U7U6</accession>
<evidence type="ECO:0000256" key="3">
    <source>
        <dbReference type="ARBA" id="ARBA00022723"/>
    </source>
</evidence>
<feature type="binding site" evidence="7">
    <location>
        <position position="231"/>
    </location>
    <ligand>
        <name>Mg(2+)</name>
        <dbReference type="ChEBI" id="CHEBI:18420"/>
    </ligand>
</feature>
<keyword evidence="11" id="KW-1185">Reference proteome</keyword>
<feature type="binding site" evidence="7">
    <location>
        <begin position="246"/>
        <end position="252"/>
    </location>
    <ligand>
        <name>GTP</name>
        <dbReference type="ChEBI" id="CHEBI:37565"/>
    </ligand>
</feature>
<evidence type="ECO:0000313" key="10">
    <source>
        <dbReference type="EMBL" id="GAA5414889.1"/>
    </source>
</evidence>
<feature type="binding site" evidence="7">
    <location>
        <position position="81"/>
    </location>
    <ligand>
        <name>(6S)-5-formyl-5,6,7,8-tetrahydrofolate</name>
        <dbReference type="ChEBI" id="CHEBI:57457"/>
    </ligand>
</feature>
<gene>
    <name evidence="7 10" type="primary">mnmE</name>
    <name evidence="7" type="synonym">trmE</name>
    <name evidence="10" type="ORF">UREOM_6000</name>
</gene>
<evidence type="ECO:0000313" key="11">
    <source>
        <dbReference type="Proteomes" id="UP001449582"/>
    </source>
</evidence>
<dbReference type="NCBIfam" id="TIGR00231">
    <property type="entry name" value="small_GTP"/>
    <property type="match status" value="1"/>
</dbReference>
<keyword evidence="7" id="KW-0963">Cytoplasm</keyword>
<evidence type="ECO:0000256" key="5">
    <source>
        <dbReference type="ARBA" id="ARBA00022958"/>
    </source>
</evidence>
<dbReference type="Pfam" id="PF01926">
    <property type="entry name" value="MMR_HSR1"/>
    <property type="match status" value="1"/>
</dbReference>
<dbReference type="NCBIfam" id="TIGR00450">
    <property type="entry name" value="mnmE_trmE_thdF"/>
    <property type="match status" value="1"/>
</dbReference>
<dbReference type="InterPro" id="IPR027266">
    <property type="entry name" value="TrmE/GcvT-like"/>
</dbReference>
<keyword evidence="6 7" id="KW-0342">GTP-binding</keyword>
<dbReference type="InterPro" id="IPR006073">
    <property type="entry name" value="GTP-bd"/>
</dbReference>
<evidence type="ECO:0000256" key="6">
    <source>
        <dbReference type="ARBA" id="ARBA00023134"/>
    </source>
</evidence>
<keyword evidence="7" id="KW-0378">Hydrolase</keyword>
<keyword evidence="3 7" id="KW-0479">Metal-binding</keyword>
<evidence type="ECO:0000256" key="7">
    <source>
        <dbReference type="HAMAP-Rule" id="MF_00379"/>
    </source>
</evidence>
<dbReference type="Gene3D" id="1.20.120.430">
    <property type="entry name" value="tRNA modification GTPase MnmE domain 2"/>
    <property type="match status" value="1"/>
</dbReference>
<evidence type="ECO:0000256" key="8">
    <source>
        <dbReference type="RuleBase" id="RU003313"/>
    </source>
</evidence>
<feature type="binding site" evidence="7">
    <location>
        <position position="227"/>
    </location>
    <ligand>
        <name>K(+)</name>
        <dbReference type="ChEBI" id="CHEBI:29103"/>
    </ligand>
</feature>
<evidence type="ECO:0000256" key="1">
    <source>
        <dbReference type="ARBA" id="ARBA00011043"/>
    </source>
</evidence>
<comment type="caution">
    <text evidence="10">The sequence shown here is derived from an EMBL/GenBank/DDBJ whole genome shotgun (WGS) entry which is preliminary data.</text>
</comment>
<protein>
    <recommendedName>
        <fullName evidence="7">tRNA modification GTPase MnmE</fullName>
        <ecNumber evidence="7">3.6.-.-</ecNumber>
    </recommendedName>
</protein>
<comment type="cofactor">
    <cofactor evidence="7">
        <name>K(+)</name>
        <dbReference type="ChEBI" id="CHEBI:29103"/>
    </cofactor>
    <text evidence="7">Binds 1 potassium ion per subunit.</text>
</comment>
<keyword evidence="7" id="KW-0460">Magnesium</keyword>
<dbReference type="InterPro" id="IPR025867">
    <property type="entry name" value="MnmE_helical"/>
</dbReference>
<comment type="subcellular location">
    <subcellularLocation>
        <location evidence="7">Cytoplasm</location>
    </subcellularLocation>
</comment>
<feature type="binding site" evidence="7">
    <location>
        <position position="246"/>
    </location>
    <ligand>
        <name>K(+)</name>
        <dbReference type="ChEBI" id="CHEBI:29103"/>
    </ligand>
</feature>
<feature type="binding site" evidence="7">
    <location>
        <begin position="227"/>
        <end position="232"/>
    </location>
    <ligand>
        <name>GTP</name>
        <dbReference type="ChEBI" id="CHEBI:37565"/>
    </ligand>
</feature>
<feature type="binding site" evidence="7">
    <location>
        <position position="248"/>
    </location>
    <ligand>
        <name>K(+)</name>
        <dbReference type="ChEBI" id="CHEBI:29103"/>
    </ligand>
</feature>
<dbReference type="Gene3D" id="3.30.1360.120">
    <property type="entry name" value="Probable tRNA modification gtpase trme, domain 1"/>
    <property type="match status" value="1"/>
</dbReference>
<dbReference type="InterPro" id="IPR005225">
    <property type="entry name" value="Small_GTP-bd"/>
</dbReference>
<dbReference type="RefSeq" id="WP_353290049.1">
    <property type="nucleotide sequence ID" value="NZ_BAABQM010000004.1"/>
</dbReference>
<evidence type="ECO:0000256" key="4">
    <source>
        <dbReference type="ARBA" id="ARBA00022741"/>
    </source>
</evidence>
<comment type="caution">
    <text evidence="7">Lacks conserved residue(s) required for the propagation of feature annotation.</text>
</comment>
<dbReference type="CDD" id="cd14858">
    <property type="entry name" value="TrmE_N"/>
    <property type="match status" value="1"/>
</dbReference>
<dbReference type="SUPFAM" id="SSF103025">
    <property type="entry name" value="Folate-binding domain"/>
    <property type="match status" value="1"/>
</dbReference>
<dbReference type="SUPFAM" id="SSF52540">
    <property type="entry name" value="P-loop containing nucleoside triphosphate hydrolases"/>
    <property type="match status" value="1"/>
</dbReference>
<dbReference type="HAMAP" id="MF_00379">
    <property type="entry name" value="GTPase_MnmE"/>
    <property type="match status" value="1"/>
</dbReference>
<feature type="binding site" evidence="7">
    <location>
        <position position="252"/>
    </location>
    <ligand>
        <name>Mg(2+)</name>
        <dbReference type="ChEBI" id="CHEBI:18420"/>
    </ligand>
</feature>
<dbReference type="Gene3D" id="3.40.50.300">
    <property type="entry name" value="P-loop containing nucleotide triphosphate hydrolases"/>
    <property type="match status" value="1"/>
</dbReference>
<dbReference type="InterPro" id="IPR031168">
    <property type="entry name" value="G_TrmE"/>
</dbReference>
<dbReference type="SUPFAM" id="SSF116878">
    <property type="entry name" value="TrmE connector domain"/>
    <property type="match status" value="1"/>
</dbReference>
<feature type="binding site" evidence="7">
    <location>
        <begin position="271"/>
        <end position="274"/>
    </location>
    <ligand>
        <name>GTP</name>
        <dbReference type="ChEBI" id="CHEBI:37565"/>
    </ligand>
</feature>
<name>A0ABP9U7U6_9BACT</name>
<dbReference type="PANTHER" id="PTHR42714:SF2">
    <property type="entry name" value="TRNA MODIFICATION GTPASE GTPBP3, MITOCHONDRIAL"/>
    <property type="match status" value="1"/>
</dbReference>
<feature type="binding site" evidence="7">
    <location>
        <position position="448"/>
    </location>
    <ligand>
        <name>(6S)-5-formyl-5,6,7,8-tetrahydrofolate</name>
        <dbReference type="ChEBI" id="CHEBI:57457"/>
    </ligand>
</feature>
<reference evidence="10" key="1">
    <citation type="submission" date="2024-02" db="EMBL/GenBank/DDBJ databases">
        <title>Draft genome sequence of new strains in genus Ureaplasma.</title>
        <authorList>
            <person name="Nakajima Y."/>
            <person name="Segawa T."/>
        </authorList>
    </citation>
    <scope>NUCLEOTIDE SEQUENCE [LARGE SCALE GENOMIC DNA]</scope>
    <source>
        <strain evidence="10">OM1</strain>
    </source>
</reference>
<dbReference type="PANTHER" id="PTHR42714">
    <property type="entry name" value="TRNA MODIFICATION GTPASE GTPBP3"/>
    <property type="match status" value="1"/>
</dbReference>
<feature type="binding site" evidence="7">
    <location>
        <position position="251"/>
    </location>
    <ligand>
        <name>K(+)</name>
        <dbReference type="ChEBI" id="CHEBI:29103"/>
    </ligand>
</feature>
<sequence length="448" mass="50102">MFNLPTICAMATARMNCAIHIIRVSGYDAYDIVNKITNKPVQKKSFAIQRALIMDGDQIVDDVLINTFVAPKSYTGEDTLEINCHGGVVVADYIMQLLLKNGATMATRGEYTKRAMLNKKIDVSQVEAINNLVYANNRYSVKGSVNALTGKVSEELKQFQHSLFMLIGQIEVNIDYPEFDDVPEITPTKALETTKELLTKIDKLITNSKRFVPLNEGIKIVILGNPNAGKSSLLNELSQVDKAIVSDIEGTTRDIVESTINVDGITLKLFDTAGLRETEDYIEKVGIEKAQQAVDNADLILLLRPVNEKEKPFEEIYNPALAKRHLIVYTKADLDTNCHQADLQENEILISVKNHDLNNLLDKIKEIFQVKDFEASDMTVLQSTRQIGVLENVRLSLVNAIDNLSNNVPLDLIVYDFEQANLKLNEILGNGNEYDFLDELFANFCVGK</sequence>
<dbReference type="InterPro" id="IPR004520">
    <property type="entry name" value="GTPase_MnmE"/>
</dbReference>
<dbReference type="EC" id="3.6.-.-" evidence="7"/>
<dbReference type="Pfam" id="PF12631">
    <property type="entry name" value="MnmE_helical"/>
    <property type="match status" value="1"/>
</dbReference>
<keyword evidence="2 7" id="KW-0819">tRNA processing</keyword>
<keyword evidence="4 7" id="KW-0547">Nucleotide-binding</keyword>